<evidence type="ECO:0000313" key="4">
    <source>
        <dbReference type="EMBL" id="MCO5725094.1"/>
    </source>
</evidence>
<dbReference type="PANTHER" id="PTHR10545">
    <property type="entry name" value="DIAMINE N-ACETYLTRANSFERASE"/>
    <property type="match status" value="1"/>
</dbReference>
<protein>
    <submittedName>
        <fullName evidence="4">GNAT family N-acetyltransferase</fullName>
    </submittedName>
</protein>
<dbReference type="Proteomes" id="UP001206312">
    <property type="component" value="Unassembled WGS sequence"/>
</dbReference>
<reference evidence="4 5" key="1">
    <citation type="submission" date="2022-06" db="EMBL/GenBank/DDBJ databases">
        <authorList>
            <person name="Xuan X."/>
        </authorList>
    </citation>
    <scope>NUCLEOTIDE SEQUENCE [LARGE SCALE GENOMIC DNA]</scope>
    <source>
        <strain evidence="4 5">2V75</strain>
    </source>
</reference>
<comment type="caution">
    <text evidence="4">The sequence shown here is derived from an EMBL/GenBank/DDBJ whole genome shotgun (WGS) entry which is preliminary data.</text>
</comment>
<dbReference type="InterPro" id="IPR000182">
    <property type="entry name" value="GNAT_dom"/>
</dbReference>
<evidence type="ECO:0000256" key="2">
    <source>
        <dbReference type="ARBA" id="ARBA00023315"/>
    </source>
</evidence>
<feature type="domain" description="N-acetyltransferase" evidence="3">
    <location>
        <begin position="4"/>
        <end position="158"/>
    </location>
</feature>
<dbReference type="EMBL" id="JAMXIB010000006">
    <property type="protein sequence ID" value="MCO5725094.1"/>
    <property type="molecule type" value="Genomic_DNA"/>
</dbReference>
<name>A0ABT1AYT6_9FLAO</name>
<evidence type="ECO:0000256" key="1">
    <source>
        <dbReference type="ARBA" id="ARBA00022679"/>
    </source>
</evidence>
<evidence type="ECO:0000259" key="3">
    <source>
        <dbReference type="PROSITE" id="PS51186"/>
    </source>
</evidence>
<gene>
    <name evidence="4" type="ORF">NG653_09530</name>
</gene>
<dbReference type="InterPro" id="IPR016181">
    <property type="entry name" value="Acyl_CoA_acyltransferase"/>
</dbReference>
<evidence type="ECO:0000313" key="5">
    <source>
        <dbReference type="Proteomes" id="UP001206312"/>
    </source>
</evidence>
<dbReference type="CDD" id="cd04301">
    <property type="entry name" value="NAT_SF"/>
    <property type="match status" value="1"/>
</dbReference>
<sequence length="163" mass="18610">MENYSIRPAQREDMGAVLELIRELAVYEREPHAVEVTRSDLERDGFGPGPRFQCFVAEVNGKIAGMSLCYPRYSTWKGLVIHLEDLIVTEARRGLGLGSALLTAVVRYAQQQGAKRVSWEVLDWNEPAIDFYESRGARVLRDWDVVQLDARGMKSYLERYADI</sequence>
<dbReference type="SUPFAM" id="SSF55729">
    <property type="entry name" value="Acyl-CoA N-acyltransferases (Nat)"/>
    <property type="match status" value="1"/>
</dbReference>
<dbReference type="PROSITE" id="PS51186">
    <property type="entry name" value="GNAT"/>
    <property type="match status" value="1"/>
</dbReference>
<keyword evidence="2" id="KW-0012">Acyltransferase</keyword>
<dbReference type="PANTHER" id="PTHR10545:SF29">
    <property type="entry name" value="GH14572P-RELATED"/>
    <property type="match status" value="1"/>
</dbReference>
<dbReference type="InterPro" id="IPR051016">
    <property type="entry name" value="Diverse_Substrate_AcTransf"/>
</dbReference>
<dbReference type="Pfam" id="PF00583">
    <property type="entry name" value="Acetyltransf_1"/>
    <property type="match status" value="1"/>
</dbReference>
<dbReference type="Gene3D" id="3.40.630.30">
    <property type="match status" value="1"/>
</dbReference>
<proteinExistence type="predicted"/>
<accession>A0ABT1AYT6</accession>
<organism evidence="4 5">
    <name type="scientific">Robiginitalea marina</name>
    <dbReference type="NCBI Taxonomy" id="2954105"/>
    <lineage>
        <taxon>Bacteria</taxon>
        <taxon>Pseudomonadati</taxon>
        <taxon>Bacteroidota</taxon>
        <taxon>Flavobacteriia</taxon>
        <taxon>Flavobacteriales</taxon>
        <taxon>Flavobacteriaceae</taxon>
        <taxon>Robiginitalea</taxon>
    </lineage>
</organism>
<keyword evidence="5" id="KW-1185">Reference proteome</keyword>
<keyword evidence="1" id="KW-0808">Transferase</keyword>
<dbReference type="RefSeq" id="WP_252741467.1">
    <property type="nucleotide sequence ID" value="NZ_JAMXIB010000006.1"/>
</dbReference>